<dbReference type="GO" id="GO:0004077">
    <property type="term" value="F:biotin--[biotin carboxyl-carrier protein] ligase activity"/>
    <property type="evidence" value="ECO:0007669"/>
    <property type="project" value="UniProtKB-EC"/>
</dbReference>
<proteinExistence type="predicted"/>
<dbReference type="EC" id="6.3.4.15" evidence="3"/>
<dbReference type="PROSITE" id="PS51733">
    <property type="entry name" value="BPL_LPL_CATALYTIC"/>
    <property type="match status" value="1"/>
</dbReference>
<evidence type="ECO:0000256" key="3">
    <source>
        <dbReference type="ARBA" id="ARBA00024227"/>
    </source>
</evidence>
<sequence length="234" mass="26435">MEKIIHDSIDSTQTDARLRIASTDRPFVVMAHLQTNGYGKFERAWESYSGNFLATFAIDLSIQHYDFGKIPMLVCIKLCELLSTLSHSKAEFRVKWPNDIMLNKKKIGGILIEKVDSTFLVGIGLNLRQSPEDGKVSYATTNVLAETGVQIDTIKILDEMSEYFIQFAEVLKECDAAKLRQKYMTLLEGLGQTRKVVTRQETFFGQLHDINNDGALILDVDGDKKLIYSADVFI</sequence>
<comment type="catalytic activity">
    <reaction evidence="4">
        <text>biotin + L-lysyl-[protein] + ATP = N(6)-biotinyl-L-lysyl-[protein] + AMP + diphosphate + H(+)</text>
        <dbReference type="Rhea" id="RHEA:11756"/>
        <dbReference type="Rhea" id="RHEA-COMP:9752"/>
        <dbReference type="Rhea" id="RHEA-COMP:10505"/>
        <dbReference type="ChEBI" id="CHEBI:15378"/>
        <dbReference type="ChEBI" id="CHEBI:29969"/>
        <dbReference type="ChEBI" id="CHEBI:30616"/>
        <dbReference type="ChEBI" id="CHEBI:33019"/>
        <dbReference type="ChEBI" id="CHEBI:57586"/>
        <dbReference type="ChEBI" id="CHEBI:83144"/>
        <dbReference type="ChEBI" id="CHEBI:456215"/>
        <dbReference type="EC" id="6.3.4.15"/>
    </reaction>
</comment>
<dbReference type="CDD" id="cd16442">
    <property type="entry name" value="BPL"/>
    <property type="match status" value="1"/>
</dbReference>
<dbReference type="PANTHER" id="PTHR12835:SF5">
    <property type="entry name" value="BIOTIN--PROTEIN LIGASE"/>
    <property type="match status" value="1"/>
</dbReference>
<reference evidence="6 7" key="1">
    <citation type="submission" date="2020-06" db="EMBL/GenBank/DDBJ databases">
        <title>The endosymbiont of the kinetoplastid Bodo saltans is a Paracaedibacter-like alpha-proteobacterium possessing a putative toxin-antitoxin system.</title>
        <authorList>
            <person name="Midha S."/>
            <person name="Rigden D.J."/>
            <person name="Siozios S."/>
            <person name="Hurst G.D.D."/>
            <person name="Jackson A.P."/>
        </authorList>
    </citation>
    <scope>NUCLEOTIDE SEQUENCE [LARGE SCALE GENOMIC DNA]</scope>
    <source>
        <strain evidence="6">Lake Konstanz</strain>
    </source>
</reference>
<evidence type="ECO:0000256" key="2">
    <source>
        <dbReference type="ARBA" id="ARBA00023267"/>
    </source>
</evidence>
<evidence type="ECO:0000313" key="6">
    <source>
        <dbReference type="EMBL" id="QOL19836.1"/>
    </source>
</evidence>
<dbReference type="InterPro" id="IPR004408">
    <property type="entry name" value="Biotin_CoA_COase_ligase"/>
</dbReference>
<dbReference type="Pfam" id="PF03099">
    <property type="entry name" value="BPL_LplA_LipB"/>
    <property type="match status" value="1"/>
</dbReference>
<keyword evidence="7" id="KW-1185">Reference proteome</keyword>
<dbReference type="EMBL" id="CP054719">
    <property type="protein sequence ID" value="QOL19836.1"/>
    <property type="molecule type" value="Genomic_DNA"/>
</dbReference>
<keyword evidence="1 6" id="KW-0436">Ligase</keyword>
<dbReference type="NCBIfam" id="TIGR00121">
    <property type="entry name" value="birA_ligase"/>
    <property type="match status" value="1"/>
</dbReference>
<dbReference type="InterPro" id="IPR045864">
    <property type="entry name" value="aa-tRNA-synth_II/BPL/LPL"/>
</dbReference>
<organism evidence="6 7">
    <name type="scientific">Candidatus Bodocaedibacter vickermanii</name>
    <dbReference type="NCBI Taxonomy" id="2741701"/>
    <lineage>
        <taxon>Bacteria</taxon>
        <taxon>Pseudomonadati</taxon>
        <taxon>Pseudomonadota</taxon>
        <taxon>Alphaproteobacteria</taxon>
        <taxon>Holosporales</taxon>
        <taxon>Candidatus Paracaedibacteraceae</taxon>
        <taxon>Candidatus Bodocaedibacter</taxon>
    </lineage>
</organism>
<dbReference type="PANTHER" id="PTHR12835">
    <property type="entry name" value="BIOTIN PROTEIN LIGASE"/>
    <property type="match status" value="1"/>
</dbReference>
<keyword evidence="2" id="KW-0092">Biotin</keyword>
<evidence type="ECO:0000256" key="1">
    <source>
        <dbReference type="ARBA" id="ARBA00022598"/>
    </source>
</evidence>
<dbReference type="Gene3D" id="2.30.30.100">
    <property type="match status" value="1"/>
</dbReference>
<protein>
    <recommendedName>
        <fullName evidence="3">biotin--[biotin carboxyl-carrier protein] ligase</fullName>
        <ecNumber evidence="3">6.3.4.15</ecNumber>
    </recommendedName>
</protein>
<feature type="domain" description="BPL/LPL catalytic" evidence="5">
    <location>
        <begin position="1"/>
        <end position="172"/>
    </location>
</feature>
<gene>
    <name evidence="6" type="primary">birA</name>
    <name evidence="6" type="ORF">CPBP_00607</name>
</gene>
<name>A0A7L9RTE6_9PROT</name>
<dbReference type="Gene3D" id="3.30.930.10">
    <property type="entry name" value="Bira Bifunctional Protein, Domain 2"/>
    <property type="match status" value="1"/>
</dbReference>
<dbReference type="SUPFAM" id="SSF55681">
    <property type="entry name" value="Class II aaRS and biotin synthetases"/>
    <property type="match status" value="1"/>
</dbReference>
<dbReference type="AlphaFoldDB" id="A0A7L9RTE6"/>
<dbReference type="InterPro" id="IPR004143">
    <property type="entry name" value="BPL_LPL_catalytic"/>
</dbReference>
<dbReference type="GO" id="GO:0005737">
    <property type="term" value="C:cytoplasm"/>
    <property type="evidence" value="ECO:0007669"/>
    <property type="project" value="TreeGrafter"/>
</dbReference>
<dbReference type="Pfam" id="PF02237">
    <property type="entry name" value="BPL_C"/>
    <property type="match status" value="1"/>
</dbReference>
<dbReference type="RefSeq" id="WP_350332578.1">
    <property type="nucleotide sequence ID" value="NZ_CP054719.1"/>
</dbReference>
<evidence type="ECO:0000256" key="4">
    <source>
        <dbReference type="ARBA" id="ARBA00047846"/>
    </source>
</evidence>
<dbReference type="KEGG" id="pbal:CPBP_00607"/>
<evidence type="ECO:0000259" key="5">
    <source>
        <dbReference type="PROSITE" id="PS51733"/>
    </source>
</evidence>
<dbReference type="Proteomes" id="UP000594001">
    <property type="component" value="Chromosome"/>
</dbReference>
<accession>A0A7L9RTE6</accession>
<evidence type="ECO:0000313" key="7">
    <source>
        <dbReference type="Proteomes" id="UP000594001"/>
    </source>
</evidence>
<dbReference type="InterPro" id="IPR003142">
    <property type="entry name" value="BPL_C"/>
</dbReference>